<dbReference type="InterPro" id="IPR001792">
    <property type="entry name" value="Acylphosphatase-like_dom"/>
</dbReference>
<dbReference type="PANTHER" id="PTHR47268">
    <property type="entry name" value="ACYLPHOSPHATASE"/>
    <property type="match status" value="1"/>
</dbReference>
<dbReference type="InterPro" id="IPR017968">
    <property type="entry name" value="Acylphosphatase_CS"/>
</dbReference>
<dbReference type="Gene3D" id="3.30.70.100">
    <property type="match status" value="1"/>
</dbReference>
<evidence type="ECO:0000256" key="5">
    <source>
        <dbReference type="RuleBase" id="RU004168"/>
    </source>
</evidence>
<dbReference type="PRINTS" id="PR00112">
    <property type="entry name" value="ACYLPHPHTASE"/>
</dbReference>
<dbReference type="AlphaFoldDB" id="A0A2H0X9Q0"/>
<dbReference type="Pfam" id="PF00708">
    <property type="entry name" value="Acylphosphatase"/>
    <property type="match status" value="1"/>
</dbReference>
<dbReference type="Proteomes" id="UP000231414">
    <property type="component" value="Unassembled WGS sequence"/>
</dbReference>
<dbReference type="EC" id="3.6.1.7" evidence="2 4"/>
<feature type="active site" evidence="4">
    <location>
        <position position="35"/>
    </location>
</feature>
<dbReference type="PROSITE" id="PS00150">
    <property type="entry name" value="ACYLPHOSPHATASE_1"/>
    <property type="match status" value="1"/>
</dbReference>
<evidence type="ECO:0000256" key="2">
    <source>
        <dbReference type="ARBA" id="ARBA00012150"/>
    </source>
</evidence>
<gene>
    <name evidence="7" type="ORF">COT52_01375</name>
</gene>
<protein>
    <recommendedName>
        <fullName evidence="2 4">acylphosphatase</fullName>
        <ecNumber evidence="2 4">3.6.1.7</ecNumber>
    </recommendedName>
</protein>
<feature type="domain" description="Acylphosphatase-like" evidence="6">
    <location>
        <begin position="2"/>
        <end position="89"/>
    </location>
</feature>
<dbReference type="EMBL" id="PEYW01000019">
    <property type="protein sequence ID" value="PIS20899.1"/>
    <property type="molecule type" value="Genomic_DNA"/>
</dbReference>
<evidence type="ECO:0000256" key="4">
    <source>
        <dbReference type="PROSITE-ProRule" id="PRU00520"/>
    </source>
</evidence>
<evidence type="ECO:0000313" key="7">
    <source>
        <dbReference type="EMBL" id="PIS20899.1"/>
    </source>
</evidence>
<evidence type="ECO:0000259" key="6">
    <source>
        <dbReference type="PROSITE" id="PS51160"/>
    </source>
</evidence>
<dbReference type="GO" id="GO:0003998">
    <property type="term" value="F:acylphosphatase activity"/>
    <property type="evidence" value="ECO:0007669"/>
    <property type="project" value="UniProtKB-EC"/>
</dbReference>
<keyword evidence="4" id="KW-0378">Hydrolase</keyword>
<comment type="caution">
    <text evidence="7">The sequence shown here is derived from an EMBL/GenBank/DDBJ whole genome shotgun (WGS) entry which is preliminary data.</text>
</comment>
<name>A0A2H0X9Q0_UNCKA</name>
<comment type="similarity">
    <text evidence="1 5">Belongs to the acylphosphatase family.</text>
</comment>
<comment type="catalytic activity">
    <reaction evidence="3 4">
        <text>an acyl phosphate + H2O = a carboxylate + phosphate + H(+)</text>
        <dbReference type="Rhea" id="RHEA:14965"/>
        <dbReference type="ChEBI" id="CHEBI:15377"/>
        <dbReference type="ChEBI" id="CHEBI:15378"/>
        <dbReference type="ChEBI" id="CHEBI:29067"/>
        <dbReference type="ChEBI" id="CHEBI:43474"/>
        <dbReference type="ChEBI" id="CHEBI:59918"/>
        <dbReference type="EC" id="3.6.1.7"/>
    </reaction>
</comment>
<feature type="active site" evidence="4">
    <location>
        <position position="17"/>
    </location>
</feature>
<dbReference type="InterPro" id="IPR020456">
    <property type="entry name" value="Acylphosphatase"/>
</dbReference>
<reference evidence="8" key="1">
    <citation type="submission" date="2017-09" db="EMBL/GenBank/DDBJ databases">
        <title>Depth-based differentiation of microbial function through sediment-hosted aquifers and enrichment of novel symbionts in the deep terrestrial subsurface.</title>
        <authorList>
            <person name="Probst A.J."/>
            <person name="Ladd B."/>
            <person name="Jarett J.K."/>
            <person name="Geller-Mcgrath D.E."/>
            <person name="Sieber C.M.K."/>
            <person name="Emerson J.B."/>
            <person name="Anantharaman K."/>
            <person name="Thomas B.C."/>
            <person name="Malmstrom R."/>
            <person name="Stieglmeier M."/>
            <person name="Klingl A."/>
            <person name="Woyke T."/>
            <person name="Ryan C.M."/>
            <person name="Banfield J.F."/>
        </authorList>
    </citation>
    <scope>NUCLEOTIDE SEQUENCE [LARGE SCALE GENOMIC DNA]</scope>
</reference>
<sequence length="89" mass="10471">MTIHYLITGRVQGVGFRWWTKRQAPRYNIRGWVKNSPLDQVEILAQGKDTDLAKFEQQLKIGPYMAVVDTIEKEELANHVIYQDFYIET</sequence>
<organism evidence="7 8">
    <name type="scientific">candidate division WWE3 bacterium CG08_land_8_20_14_0_20_43_13</name>
    <dbReference type="NCBI Taxonomy" id="1975087"/>
    <lineage>
        <taxon>Bacteria</taxon>
        <taxon>Katanobacteria</taxon>
    </lineage>
</organism>
<evidence type="ECO:0000256" key="1">
    <source>
        <dbReference type="ARBA" id="ARBA00005614"/>
    </source>
</evidence>
<evidence type="ECO:0000313" key="8">
    <source>
        <dbReference type="Proteomes" id="UP000231414"/>
    </source>
</evidence>
<dbReference type="PANTHER" id="PTHR47268:SF4">
    <property type="entry name" value="ACYLPHOSPHATASE"/>
    <property type="match status" value="1"/>
</dbReference>
<accession>A0A2H0X9Q0</accession>
<dbReference type="InterPro" id="IPR036046">
    <property type="entry name" value="Acylphosphatase-like_dom_sf"/>
</dbReference>
<proteinExistence type="inferred from homology"/>
<dbReference type="PROSITE" id="PS51160">
    <property type="entry name" value="ACYLPHOSPHATASE_3"/>
    <property type="match status" value="1"/>
</dbReference>
<dbReference type="SUPFAM" id="SSF54975">
    <property type="entry name" value="Acylphosphatase/BLUF domain-like"/>
    <property type="match status" value="1"/>
</dbReference>
<evidence type="ECO:0000256" key="3">
    <source>
        <dbReference type="ARBA" id="ARBA00047645"/>
    </source>
</evidence>